<dbReference type="GO" id="GO:0004930">
    <property type="term" value="F:G protein-coupled receptor activity"/>
    <property type="evidence" value="ECO:0007669"/>
    <property type="project" value="UniProtKB-KW"/>
</dbReference>
<evidence type="ECO:0000256" key="6">
    <source>
        <dbReference type="ARBA" id="ARBA00023040"/>
    </source>
</evidence>
<dbReference type="Proteomes" id="UP000549394">
    <property type="component" value="Unassembled WGS sequence"/>
</dbReference>
<feature type="chain" id="PRO_5029890192" evidence="11">
    <location>
        <begin position="21"/>
        <end position="594"/>
    </location>
</feature>
<evidence type="ECO:0000259" key="13">
    <source>
        <dbReference type="Pfam" id="PF07562"/>
    </source>
</evidence>
<keyword evidence="10" id="KW-0807">Transducer</keyword>
<keyword evidence="7" id="KW-0472">Membrane</keyword>
<evidence type="ECO:0000256" key="3">
    <source>
        <dbReference type="ARBA" id="ARBA00022692"/>
    </source>
</evidence>
<evidence type="ECO:0000256" key="4">
    <source>
        <dbReference type="ARBA" id="ARBA00022729"/>
    </source>
</evidence>
<dbReference type="FunFam" id="2.10.50.30:FF:000004">
    <property type="entry name" value="Taste receptor type 1 member 3-like protein"/>
    <property type="match status" value="1"/>
</dbReference>
<dbReference type="InterPro" id="IPR001828">
    <property type="entry name" value="ANF_lig-bd_rcpt"/>
</dbReference>
<keyword evidence="9" id="KW-0325">Glycoprotein</keyword>
<dbReference type="PRINTS" id="PR00248">
    <property type="entry name" value="GPCRMGR"/>
</dbReference>
<organism evidence="14 15">
    <name type="scientific">Dimorphilus gyrociliatus</name>
    <dbReference type="NCBI Taxonomy" id="2664684"/>
    <lineage>
        <taxon>Eukaryota</taxon>
        <taxon>Metazoa</taxon>
        <taxon>Spiralia</taxon>
        <taxon>Lophotrochozoa</taxon>
        <taxon>Annelida</taxon>
        <taxon>Polychaeta</taxon>
        <taxon>Polychaeta incertae sedis</taxon>
        <taxon>Dinophilidae</taxon>
        <taxon>Dimorphilus</taxon>
    </lineage>
</organism>
<dbReference type="Pfam" id="PF07562">
    <property type="entry name" value="NCD3G"/>
    <property type="match status" value="1"/>
</dbReference>
<evidence type="ECO:0000256" key="7">
    <source>
        <dbReference type="ARBA" id="ARBA00023136"/>
    </source>
</evidence>
<feature type="signal peptide" evidence="11">
    <location>
        <begin position="1"/>
        <end position="20"/>
    </location>
</feature>
<evidence type="ECO:0000256" key="2">
    <source>
        <dbReference type="ARBA" id="ARBA00022475"/>
    </source>
</evidence>
<keyword evidence="8" id="KW-0675">Receptor</keyword>
<evidence type="ECO:0000256" key="9">
    <source>
        <dbReference type="ARBA" id="ARBA00023180"/>
    </source>
</evidence>
<evidence type="ECO:0000256" key="1">
    <source>
        <dbReference type="ARBA" id="ARBA00004651"/>
    </source>
</evidence>
<evidence type="ECO:0000313" key="14">
    <source>
        <dbReference type="EMBL" id="CAD5111519.1"/>
    </source>
</evidence>
<evidence type="ECO:0000313" key="15">
    <source>
        <dbReference type="Proteomes" id="UP000549394"/>
    </source>
</evidence>
<protein>
    <submittedName>
        <fullName evidence="14">DgyrCDS823</fullName>
    </submittedName>
</protein>
<sequence>MSRFILTIISFHFILQLIHCLSIKRIQDNSKIITNEIQLADINIAVLSTVREQPSKNSCNVKNSAISSRFLQSLYLVKKGIDDVNRDDSFLPNITIGYVFIDTCNLVPKTIKHSVQLIPRVNDQTCSKSNQEMEYFDIQAVIASISSSESVQLSSLLSRFNIPQISPMSTSDDLSDKVRYEYFTRIVSPDRFQAEALTDFILEYHWNYVSILFIEGSYGENGAKQLRKLSSIKGICIAVDEMISLDNSIEDIEKAVKKISNHPNAEIIIIFLYPGETKMLYDQLEKAQLLNIKYVLASDGMSFIQIPSVLEKRVYNTFGIAFQYRNVPGSFEFLTTINPVRNPNLLYINDYWSRLFDCTWERNNNTSKKLCDPETNLTAANFQIAADSLEYDCFLVLIKAINRVIQRFCPGISRSKVRNCVTGQRLLKEIRTGSFNTTLGNIQFDKNGDVYGGYNLVQYTHNGKWNVVGRWSREKPGVEPLEKIIWPESYVPVSVCSKPCPPKHYFIQKAVVCCWDCRKCRNNEIVIDNRTGCEECPEFFWPDREALKCVAIEADYLKWSDFESVIILASGIVVEFIDNVFLSDEAKRWNLWSE</sequence>
<evidence type="ECO:0000256" key="5">
    <source>
        <dbReference type="ARBA" id="ARBA00022989"/>
    </source>
</evidence>
<feature type="domain" description="GPCR family 3 nine cysteines" evidence="13">
    <location>
        <begin position="491"/>
        <end position="542"/>
    </location>
</feature>
<evidence type="ECO:0000259" key="12">
    <source>
        <dbReference type="Pfam" id="PF01094"/>
    </source>
</evidence>
<dbReference type="InterPro" id="IPR050726">
    <property type="entry name" value="mGluR"/>
</dbReference>
<accession>A0A7I8V703</accession>
<dbReference type="PANTHER" id="PTHR24060">
    <property type="entry name" value="METABOTROPIC GLUTAMATE RECEPTOR"/>
    <property type="match status" value="1"/>
</dbReference>
<evidence type="ECO:0000256" key="11">
    <source>
        <dbReference type="SAM" id="SignalP"/>
    </source>
</evidence>
<dbReference type="InterPro" id="IPR028082">
    <property type="entry name" value="Peripla_BP_I"/>
</dbReference>
<keyword evidence="6" id="KW-0297">G-protein coupled receptor</keyword>
<keyword evidence="4 11" id="KW-0732">Signal</keyword>
<keyword evidence="5" id="KW-1133">Transmembrane helix</keyword>
<dbReference type="InterPro" id="IPR000337">
    <property type="entry name" value="GPCR_3"/>
</dbReference>
<keyword evidence="2" id="KW-1003">Cell membrane</keyword>
<comment type="subcellular location">
    <subcellularLocation>
        <location evidence="1">Cell membrane</location>
        <topology evidence="1">Multi-pass membrane protein</topology>
    </subcellularLocation>
</comment>
<dbReference type="GO" id="GO:0005886">
    <property type="term" value="C:plasma membrane"/>
    <property type="evidence" value="ECO:0007669"/>
    <property type="project" value="UniProtKB-SubCell"/>
</dbReference>
<dbReference type="InterPro" id="IPR038550">
    <property type="entry name" value="GPCR_3_9-Cys_sf"/>
</dbReference>
<dbReference type="AlphaFoldDB" id="A0A7I8V703"/>
<gene>
    <name evidence="14" type="ORF">DGYR_LOCUS806</name>
</gene>
<dbReference type="EMBL" id="CAJFCJ010000001">
    <property type="protein sequence ID" value="CAD5111519.1"/>
    <property type="molecule type" value="Genomic_DNA"/>
</dbReference>
<evidence type="ECO:0000256" key="8">
    <source>
        <dbReference type="ARBA" id="ARBA00023170"/>
    </source>
</evidence>
<dbReference type="OrthoDB" id="6133044at2759"/>
<proteinExistence type="predicted"/>
<dbReference type="InterPro" id="IPR011500">
    <property type="entry name" value="GPCR_3_9-Cys_dom"/>
</dbReference>
<dbReference type="Pfam" id="PF01094">
    <property type="entry name" value="ANF_receptor"/>
    <property type="match status" value="1"/>
</dbReference>
<dbReference type="Gene3D" id="3.40.50.2300">
    <property type="match status" value="2"/>
</dbReference>
<feature type="domain" description="Receptor ligand binding region" evidence="12">
    <location>
        <begin position="81"/>
        <end position="461"/>
    </location>
</feature>
<keyword evidence="15" id="KW-1185">Reference proteome</keyword>
<name>A0A7I8V703_9ANNE</name>
<reference evidence="14 15" key="1">
    <citation type="submission" date="2020-08" db="EMBL/GenBank/DDBJ databases">
        <authorList>
            <person name="Hejnol A."/>
        </authorList>
    </citation>
    <scope>NUCLEOTIDE SEQUENCE [LARGE SCALE GENOMIC DNA]</scope>
</reference>
<keyword evidence="3" id="KW-0812">Transmembrane</keyword>
<evidence type="ECO:0000256" key="10">
    <source>
        <dbReference type="ARBA" id="ARBA00023224"/>
    </source>
</evidence>
<dbReference type="SUPFAM" id="SSF53822">
    <property type="entry name" value="Periplasmic binding protein-like I"/>
    <property type="match status" value="1"/>
</dbReference>
<comment type="caution">
    <text evidence="14">The sequence shown here is derived from an EMBL/GenBank/DDBJ whole genome shotgun (WGS) entry which is preliminary data.</text>
</comment>
<dbReference type="Gene3D" id="2.10.50.30">
    <property type="entry name" value="GPCR, family 3, nine cysteines domain"/>
    <property type="match status" value="1"/>
</dbReference>